<feature type="region of interest" description="Disordered" evidence="8">
    <location>
        <begin position="1"/>
        <end position="20"/>
    </location>
</feature>
<evidence type="ECO:0000256" key="4">
    <source>
        <dbReference type="ARBA" id="ARBA00023140"/>
    </source>
</evidence>
<feature type="region of interest" description="Disordered" evidence="8">
    <location>
        <begin position="89"/>
        <end position="121"/>
    </location>
</feature>
<dbReference type="InterPro" id="IPR001753">
    <property type="entry name" value="Enoyl-CoA_hydra/iso"/>
</dbReference>
<protein>
    <recommendedName>
        <fullName evidence="9">Heterokaryon incompatibility domain-containing protein</fullName>
    </recommendedName>
</protein>
<evidence type="ECO:0000259" key="9">
    <source>
        <dbReference type="Pfam" id="PF06985"/>
    </source>
</evidence>
<dbReference type="Pfam" id="PF06985">
    <property type="entry name" value="HET"/>
    <property type="match status" value="1"/>
</dbReference>
<evidence type="ECO:0000313" key="11">
    <source>
        <dbReference type="Proteomes" id="UP001369815"/>
    </source>
</evidence>
<dbReference type="PANTHER" id="PTHR33112">
    <property type="entry name" value="DOMAIN PROTEIN, PUTATIVE-RELATED"/>
    <property type="match status" value="1"/>
</dbReference>
<evidence type="ECO:0000256" key="6">
    <source>
        <dbReference type="ARBA" id="ARBA00023239"/>
    </source>
</evidence>
<keyword evidence="6" id="KW-0456">Lyase</keyword>
<dbReference type="SUPFAM" id="SSF52096">
    <property type="entry name" value="ClpP/crotonase"/>
    <property type="match status" value="1"/>
</dbReference>
<gene>
    <name evidence="10" type="ORF">Daesc_000118</name>
</gene>
<keyword evidence="5" id="KW-0413">Isomerase</keyword>
<evidence type="ECO:0000313" key="10">
    <source>
        <dbReference type="EMBL" id="KAK6957334.1"/>
    </source>
</evidence>
<proteinExistence type="inferred from homology"/>
<dbReference type="FunFam" id="3.90.226.10:FF:000074">
    <property type="entry name" value="Enoyl-CoA hydratase (AFU_orthologue AFUA_2G10650)"/>
    <property type="match status" value="1"/>
</dbReference>
<reference evidence="10 11" key="1">
    <citation type="journal article" date="2024" name="Front Chem Biol">
        <title>Unveiling the potential of Daldinia eschscholtzii MFLUCC 19-0629 through bioactivity and bioinformatics studies for enhanced sustainable agriculture production.</title>
        <authorList>
            <person name="Brooks S."/>
            <person name="Weaver J.A."/>
            <person name="Klomchit A."/>
            <person name="Alharthi S.A."/>
            <person name="Onlamun T."/>
            <person name="Nurani R."/>
            <person name="Vong T.K."/>
            <person name="Alberti F."/>
            <person name="Greco C."/>
        </authorList>
    </citation>
    <scope>NUCLEOTIDE SEQUENCE [LARGE SCALE GENOMIC DNA]</scope>
    <source>
        <strain evidence="10">MFLUCC 19-0629</strain>
    </source>
</reference>
<keyword evidence="4" id="KW-0576">Peroxisome</keyword>
<dbReference type="Gene3D" id="3.90.226.10">
    <property type="entry name" value="2-enoyl-CoA Hydratase, Chain A, domain 1"/>
    <property type="match status" value="1"/>
</dbReference>
<dbReference type="GO" id="GO:0016853">
    <property type="term" value="F:isomerase activity"/>
    <property type="evidence" value="ECO:0007669"/>
    <property type="project" value="UniProtKB-KW"/>
</dbReference>
<keyword evidence="11" id="KW-1185">Reference proteome</keyword>
<dbReference type="InterPro" id="IPR010730">
    <property type="entry name" value="HET"/>
</dbReference>
<organism evidence="10 11">
    <name type="scientific">Daldinia eschscholtzii</name>
    <dbReference type="NCBI Taxonomy" id="292717"/>
    <lineage>
        <taxon>Eukaryota</taxon>
        <taxon>Fungi</taxon>
        <taxon>Dikarya</taxon>
        <taxon>Ascomycota</taxon>
        <taxon>Pezizomycotina</taxon>
        <taxon>Sordariomycetes</taxon>
        <taxon>Xylariomycetidae</taxon>
        <taxon>Xylariales</taxon>
        <taxon>Hypoxylaceae</taxon>
        <taxon>Daldinia</taxon>
    </lineage>
</organism>
<evidence type="ECO:0000256" key="3">
    <source>
        <dbReference type="ARBA" id="ARBA00005254"/>
    </source>
</evidence>
<name>A0AAX6MXW3_9PEZI</name>
<evidence type="ECO:0000256" key="8">
    <source>
        <dbReference type="SAM" id="MobiDB-lite"/>
    </source>
</evidence>
<dbReference type="EMBL" id="JBANMG010000001">
    <property type="protein sequence ID" value="KAK6957334.1"/>
    <property type="molecule type" value="Genomic_DNA"/>
</dbReference>
<dbReference type="InterPro" id="IPR029045">
    <property type="entry name" value="ClpP/crotonase-like_dom_sf"/>
</dbReference>
<feature type="domain" description="Heterokaryon incompatibility" evidence="9">
    <location>
        <begin position="434"/>
        <end position="573"/>
    </location>
</feature>
<evidence type="ECO:0000256" key="1">
    <source>
        <dbReference type="ARBA" id="ARBA00004275"/>
    </source>
</evidence>
<feature type="compositionally biased region" description="Low complexity" evidence="8">
    <location>
        <begin position="91"/>
        <end position="100"/>
    </location>
</feature>
<dbReference type="CDD" id="cd06558">
    <property type="entry name" value="crotonase-like"/>
    <property type="match status" value="1"/>
</dbReference>
<evidence type="ECO:0000256" key="7">
    <source>
        <dbReference type="RuleBase" id="RU003707"/>
    </source>
</evidence>
<dbReference type="AlphaFoldDB" id="A0AAX6MXW3"/>
<evidence type="ECO:0000256" key="2">
    <source>
        <dbReference type="ARBA" id="ARBA00004924"/>
    </source>
</evidence>
<accession>A0AAX6MXW3</accession>
<comment type="subcellular location">
    <subcellularLocation>
        <location evidence="1">Peroxisome</location>
    </subcellularLocation>
</comment>
<comment type="similarity">
    <text evidence="3 7">Belongs to the enoyl-CoA hydratase/isomerase family.</text>
</comment>
<comment type="pathway">
    <text evidence="2">Siderophore biosynthesis.</text>
</comment>
<sequence>MASQTQLPSSITTPPPTVPDSIISFPRPHVLLVTLNRPKQLNAIPRPQHFALERLWDWYDAEPALRCAVITGSGRAFCAGADLKEWDTINSSSSSSSSSDSAEKPSLAEETGSQQKKRFPAGGFGGMSNRGGLKPIIAAVNGICFGGGMEMAINCDLVVASASANFSLPEVTIGVIALAGALPRLVRSVGRQRAAEMALSGKKYTAKEMLTWGLVNEVVEGDSKAVLEKALEWAQRIAGNSPDAVIVSREGLKLGWEGVGPEQGTDILLKGWYGRIEKGENAVEGVKSFVERRKPNWKNKPYSTSPDDPDYDVLVAYPFFIEDCKIRASHSNLDGLILAIRHQSLYFRTEYTFSSLACHILQNGYGLVTKDLDHTSIVAKPTPHFDAKTALTWLQHCQDCHGLVCSQRQSFMGAISLIDCHTLTVGLHSEDQPYIALSYVWGASSIRGVKPLNRKLQLCLEQLPQVVRDAIAVTLSMGFRYLWIDKYCIDQNDPIRRSQQIQQMDAIYANSEVTIIAAAGDNEDYGLPGVGTRQRTAQSTVRFGELNITWASRRPEQQVIASRWNKRGWTYQEGYLSRRRLIFLDEQVYFECSKSVFHENEYLAVEGYSPSSFEIALFSNPYIRNGTAGFCYAVEQYSARELSCDSDALRGFAGIIRSFSNNAQDPVWHIWGLPISMRNANISDELARSLSWPHDDSDAPCSALETRGRRHGFPSWTWAGWSGKVHSNWISREDRSQLHLRINHLEDSRGRTIRLQSAVRSMLEESVCAFHILSVEALVVPLHLFKFDPASIPRWTFMGLAGNAYLSEGIEGGRKLADSSNYEGLWKCVLLSGSISKGFCILALMKEGDAGTWSRAGVFDITRSFNIERDKAEWEKQSKMFHTEILKIT</sequence>
<dbReference type="GO" id="GO:0005777">
    <property type="term" value="C:peroxisome"/>
    <property type="evidence" value="ECO:0007669"/>
    <property type="project" value="UniProtKB-SubCell"/>
</dbReference>
<evidence type="ECO:0000256" key="5">
    <source>
        <dbReference type="ARBA" id="ARBA00023235"/>
    </source>
</evidence>
<dbReference type="Proteomes" id="UP001369815">
    <property type="component" value="Unassembled WGS sequence"/>
</dbReference>
<dbReference type="InterPro" id="IPR018376">
    <property type="entry name" value="Enoyl-CoA_hyd/isom_CS"/>
</dbReference>
<dbReference type="Pfam" id="PF00378">
    <property type="entry name" value="ECH_1"/>
    <property type="match status" value="2"/>
</dbReference>
<dbReference type="PANTHER" id="PTHR33112:SF1">
    <property type="entry name" value="HETEROKARYON INCOMPATIBILITY DOMAIN-CONTAINING PROTEIN"/>
    <property type="match status" value="1"/>
</dbReference>
<dbReference type="GO" id="GO:0016829">
    <property type="term" value="F:lyase activity"/>
    <property type="evidence" value="ECO:0007669"/>
    <property type="project" value="UniProtKB-KW"/>
</dbReference>
<dbReference type="PROSITE" id="PS00166">
    <property type="entry name" value="ENOYL_COA_HYDRATASE"/>
    <property type="match status" value="1"/>
</dbReference>
<comment type="caution">
    <text evidence="10">The sequence shown here is derived from an EMBL/GenBank/DDBJ whole genome shotgun (WGS) entry which is preliminary data.</text>
</comment>